<dbReference type="InterPro" id="IPR031319">
    <property type="entry name" value="A-amylase_C"/>
</dbReference>
<feature type="compositionally biased region" description="Polar residues" evidence="16">
    <location>
        <begin position="575"/>
        <end position="584"/>
    </location>
</feature>
<feature type="compositionally biased region" description="Basic and acidic residues" evidence="16">
    <location>
        <begin position="558"/>
        <end position="574"/>
    </location>
</feature>
<dbReference type="InterPro" id="IPR017853">
    <property type="entry name" value="GH"/>
</dbReference>
<reference evidence="19 20" key="1">
    <citation type="submission" date="2015-12" db="EMBL/GenBank/DDBJ databases">
        <title>The genome of Folsomia candida.</title>
        <authorList>
            <person name="Faddeeva A."/>
            <person name="Derks M.F."/>
            <person name="Anvar Y."/>
            <person name="Smit S."/>
            <person name="Van Straalen N."/>
            <person name="Roelofs D."/>
        </authorList>
    </citation>
    <scope>NUCLEOTIDE SEQUENCE [LARGE SCALE GENOMIC DNA]</scope>
    <source>
        <strain evidence="19 20">VU population</strain>
        <tissue evidence="19">Whole body</tissue>
    </source>
</reference>
<dbReference type="EC" id="3.2.1.1" evidence="6 15"/>
<keyword evidence="12 15" id="KW-0119">Carbohydrate metabolism</keyword>
<dbReference type="FunFam" id="3.20.20.80:FF:000056">
    <property type="entry name" value="Pancreatic alpha-amylase"/>
    <property type="match status" value="1"/>
</dbReference>
<name>A0A226EJW7_FOLCA</name>
<evidence type="ECO:0000256" key="8">
    <source>
        <dbReference type="ARBA" id="ARBA00022801"/>
    </source>
</evidence>
<comment type="catalytic activity">
    <reaction evidence="1 15">
        <text>Endohydrolysis of (1-&gt;4)-alpha-D-glucosidic linkages in polysaccharides containing three or more (1-&gt;4)-alpha-linked D-glucose units.</text>
        <dbReference type="EC" id="3.2.1.1"/>
    </reaction>
</comment>
<keyword evidence="13 15" id="KW-0326">Glycosidase</keyword>
<dbReference type="STRING" id="158441.A0A226EJW7"/>
<gene>
    <name evidence="19" type="ORF">Fcan01_07792</name>
</gene>
<evidence type="ECO:0000256" key="1">
    <source>
        <dbReference type="ARBA" id="ARBA00000548"/>
    </source>
</evidence>
<feature type="region of interest" description="Disordered" evidence="16">
    <location>
        <begin position="558"/>
        <end position="606"/>
    </location>
</feature>
<evidence type="ECO:0000256" key="2">
    <source>
        <dbReference type="ARBA" id="ARBA00001913"/>
    </source>
</evidence>
<comment type="cofactor">
    <cofactor evidence="2">
        <name>Ca(2+)</name>
        <dbReference type="ChEBI" id="CHEBI:29108"/>
    </cofactor>
</comment>
<dbReference type="Gene3D" id="2.60.40.1180">
    <property type="entry name" value="Golgi alpha-mannosidase II"/>
    <property type="match status" value="1"/>
</dbReference>
<comment type="cofactor">
    <cofactor evidence="3">
        <name>chloride</name>
        <dbReference type="ChEBI" id="CHEBI:17996"/>
    </cofactor>
</comment>
<evidence type="ECO:0000259" key="18">
    <source>
        <dbReference type="SMART" id="SM00642"/>
    </source>
</evidence>
<protein>
    <recommendedName>
        <fullName evidence="6 15">Alpha-amylase</fullName>
        <ecNumber evidence="6 15">3.2.1.1</ecNumber>
    </recommendedName>
</protein>
<evidence type="ECO:0000313" key="19">
    <source>
        <dbReference type="EMBL" id="OXA57749.1"/>
    </source>
</evidence>
<dbReference type="Proteomes" id="UP000198287">
    <property type="component" value="Unassembled WGS sequence"/>
</dbReference>
<organism evidence="19 20">
    <name type="scientific">Folsomia candida</name>
    <name type="common">Springtail</name>
    <dbReference type="NCBI Taxonomy" id="158441"/>
    <lineage>
        <taxon>Eukaryota</taxon>
        <taxon>Metazoa</taxon>
        <taxon>Ecdysozoa</taxon>
        <taxon>Arthropoda</taxon>
        <taxon>Hexapoda</taxon>
        <taxon>Collembola</taxon>
        <taxon>Entomobryomorpha</taxon>
        <taxon>Isotomoidea</taxon>
        <taxon>Isotomidae</taxon>
        <taxon>Proisotominae</taxon>
        <taxon>Folsomia</taxon>
    </lineage>
</organism>
<evidence type="ECO:0000313" key="20">
    <source>
        <dbReference type="Proteomes" id="UP000198287"/>
    </source>
</evidence>
<dbReference type="InterPro" id="IPR006048">
    <property type="entry name" value="A-amylase/branching_C"/>
</dbReference>
<dbReference type="CDD" id="cd11317">
    <property type="entry name" value="AmyAc_bac_euk_AmyA"/>
    <property type="match status" value="1"/>
</dbReference>
<dbReference type="InterPro" id="IPR006046">
    <property type="entry name" value="Alpha_amylase"/>
</dbReference>
<dbReference type="Pfam" id="PF00128">
    <property type="entry name" value="Alpha-amylase"/>
    <property type="match status" value="1"/>
</dbReference>
<keyword evidence="11" id="KW-0868">Chloride</keyword>
<feature type="domain" description="Glycosyl hydrolase family 13 catalytic" evidence="18">
    <location>
        <begin position="32"/>
        <end position="421"/>
    </location>
</feature>
<keyword evidence="8 15" id="KW-0378">Hydrolase</keyword>
<evidence type="ECO:0000256" key="13">
    <source>
        <dbReference type="ARBA" id="ARBA00023295"/>
    </source>
</evidence>
<dbReference type="EMBL" id="LNIX01000003">
    <property type="protein sequence ID" value="OXA57749.1"/>
    <property type="molecule type" value="Genomic_DNA"/>
</dbReference>
<evidence type="ECO:0000256" key="11">
    <source>
        <dbReference type="ARBA" id="ARBA00023214"/>
    </source>
</evidence>
<dbReference type="PANTHER" id="PTHR43447">
    <property type="entry name" value="ALPHA-AMYLASE"/>
    <property type="match status" value="1"/>
</dbReference>
<comment type="similarity">
    <text evidence="4 14">Belongs to the glycosyl hydrolase 13 family.</text>
</comment>
<evidence type="ECO:0000256" key="15">
    <source>
        <dbReference type="RuleBase" id="RU361134"/>
    </source>
</evidence>
<evidence type="ECO:0000256" key="7">
    <source>
        <dbReference type="ARBA" id="ARBA00022723"/>
    </source>
</evidence>
<dbReference type="SUPFAM" id="SSF51445">
    <property type="entry name" value="(Trans)glycosidases"/>
    <property type="match status" value="1"/>
</dbReference>
<evidence type="ECO:0000256" key="14">
    <source>
        <dbReference type="RuleBase" id="RU003615"/>
    </source>
</evidence>
<dbReference type="AlphaFoldDB" id="A0A226EJW7"/>
<dbReference type="SMART" id="SM00632">
    <property type="entry name" value="Aamy_C"/>
    <property type="match status" value="1"/>
</dbReference>
<evidence type="ECO:0000256" key="16">
    <source>
        <dbReference type="SAM" id="MobiDB-lite"/>
    </source>
</evidence>
<dbReference type="GO" id="GO:0046872">
    <property type="term" value="F:metal ion binding"/>
    <property type="evidence" value="ECO:0007669"/>
    <property type="project" value="UniProtKB-KW"/>
</dbReference>
<evidence type="ECO:0000256" key="10">
    <source>
        <dbReference type="ARBA" id="ARBA00023157"/>
    </source>
</evidence>
<keyword evidence="7" id="KW-0479">Metal-binding</keyword>
<keyword evidence="10" id="KW-1015">Disulfide bond</keyword>
<comment type="subunit">
    <text evidence="5">Monomer.</text>
</comment>
<evidence type="ECO:0000256" key="5">
    <source>
        <dbReference type="ARBA" id="ARBA00011245"/>
    </source>
</evidence>
<dbReference type="PRINTS" id="PR00110">
    <property type="entry name" value="ALPHAAMYLASE"/>
</dbReference>
<evidence type="ECO:0000256" key="12">
    <source>
        <dbReference type="ARBA" id="ARBA00023277"/>
    </source>
</evidence>
<dbReference type="SMART" id="SM00642">
    <property type="entry name" value="Aamy"/>
    <property type="match status" value="1"/>
</dbReference>
<proteinExistence type="inferred from homology"/>
<evidence type="ECO:0000256" key="6">
    <source>
        <dbReference type="ARBA" id="ARBA00012595"/>
    </source>
</evidence>
<dbReference type="Gene3D" id="3.20.20.80">
    <property type="entry name" value="Glycosidases"/>
    <property type="match status" value="1"/>
</dbReference>
<dbReference type="Pfam" id="PF02806">
    <property type="entry name" value="Alpha-amylase_C"/>
    <property type="match status" value="1"/>
</dbReference>
<evidence type="ECO:0000256" key="9">
    <source>
        <dbReference type="ARBA" id="ARBA00022837"/>
    </source>
</evidence>
<dbReference type="InterPro" id="IPR013780">
    <property type="entry name" value="Glyco_hydro_b"/>
</dbReference>
<evidence type="ECO:0000256" key="3">
    <source>
        <dbReference type="ARBA" id="ARBA00001923"/>
    </source>
</evidence>
<keyword evidence="20" id="KW-1185">Reference proteome</keyword>
<dbReference type="OrthoDB" id="550577at2759"/>
<dbReference type="GO" id="GO:0004556">
    <property type="term" value="F:alpha-amylase activity"/>
    <property type="evidence" value="ECO:0007669"/>
    <property type="project" value="UniProtKB-UniRule"/>
</dbReference>
<feature type="domain" description="Alpha-amylase C-terminal" evidence="17">
    <location>
        <begin position="430"/>
        <end position="518"/>
    </location>
</feature>
<comment type="caution">
    <text evidence="19">The sequence shown here is derived from an EMBL/GenBank/DDBJ whole genome shotgun (WGS) entry which is preliminary data.</text>
</comment>
<keyword evidence="9" id="KW-0106">Calcium</keyword>
<dbReference type="InterPro" id="IPR006047">
    <property type="entry name" value="GH13_cat_dom"/>
</dbReference>
<evidence type="ECO:0000259" key="17">
    <source>
        <dbReference type="SMART" id="SM00632"/>
    </source>
</evidence>
<dbReference type="GO" id="GO:0005975">
    <property type="term" value="P:carbohydrate metabolic process"/>
    <property type="evidence" value="ECO:0007669"/>
    <property type="project" value="InterPro"/>
</dbReference>
<sequence>MKFYVSIIPVYLTIISHLTKSQFDPQFVEDRTTMVHLFEWKWNDIALECERFLGPRGFGGVQVSPPNENVIFDMGHVHRPWFERYQPTSYKLETRSGTEEEFKNMVKRCNDVGVRIYVDAVINHMTSFWPNGTKSTGGSSFSAGATQYDAVPFTADDFNNEKTCPSKSGDIENYGDEQQVRNCKLLGLNDLDHSKPHVQDMVAGFLNKLVKFGVAGFRIDASKHMWPKQIHEILSKVDNLNSNFGFKENSRPFIYQEVIDLGNEPIKATDYLDNGRVTEFKYGANLGKVFRKGDEAKFLRNFGEEWNMLNSQKALVFIDNHDNQRGHGAGGSNILTFRNPTLYKIATAFMLSWPFGVTKVMSSYSWEQKIVYGHDQNDWIGPPQTPEYEILNVTINEDLTCGNGWVCEHRWTEVYKMVEFRNIVGDAPVVNWWDNGLNQIAFGRQGKGFVIINNDDFPVIVTLNTTLASGTYCDIISGGMLNKKCLGISITVNEGGNAEFAISNLQESPFIVIHMKVIIPNNFNSDVLVDGAILISTDAASKITERAIGRAFDKWAEDSLKDSPEKRLNHESKSKATQRQNGKNVSKPVRTPPSEKRTSKSQNKQS</sequence>
<dbReference type="OMA" id="TWVETHD"/>
<evidence type="ECO:0000256" key="4">
    <source>
        <dbReference type="ARBA" id="ARBA00008061"/>
    </source>
</evidence>
<accession>A0A226EJW7</accession>
<dbReference type="SUPFAM" id="SSF51011">
    <property type="entry name" value="Glycosyl hydrolase domain"/>
    <property type="match status" value="1"/>
</dbReference>